<dbReference type="OrthoDB" id="9813383at2"/>
<dbReference type="SUPFAM" id="SSF52317">
    <property type="entry name" value="Class I glutamine amidotransferase-like"/>
    <property type="match status" value="1"/>
</dbReference>
<organism evidence="2 3">
    <name type="scientific">Streptomyces tateyamensis</name>
    <dbReference type="NCBI Taxonomy" id="565073"/>
    <lineage>
        <taxon>Bacteria</taxon>
        <taxon>Bacillati</taxon>
        <taxon>Actinomycetota</taxon>
        <taxon>Actinomycetes</taxon>
        <taxon>Kitasatosporales</taxon>
        <taxon>Streptomycetaceae</taxon>
        <taxon>Streptomyces</taxon>
    </lineage>
</organism>
<sequence>MGAAPRVRAAVTDRPLVGITSYLEDAAWGVWQQPAALVPQLYVDAVTAAGGVPVLLPPQPVGRPERLLARLDGLVLAGGPDVDPARYHQQPHPRTGAPRPGRDDWELALTRGALELDLPLLGVCRGLQILNTVLGGTLVQHLPERTGDDSHQEAPAVFHRRPVTVEPDSGLGRILGIGAEVLCYHHQAADTLGTGLRPVAWSTDGTVEAVELPGARFALGVQWHPEADPADPRLFTAFVRALEEIPA</sequence>
<dbReference type="GO" id="GO:0005829">
    <property type="term" value="C:cytosol"/>
    <property type="evidence" value="ECO:0007669"/>
    <property type="project" value="TreeGrafter"/>
</dbReference>
<keyword evidence="3" id="KW-1185">Reference proteome</keyword>
<reference evidence="2 3" key="1">
    <citation type="submission" date="2018-03" db="EMBL/GenBank/DDBJ databases">
        <title>Bioinformatic expansion and discovery of thiopeptide antibiotics.</title>
        <authorList>
            <person name="Schwalen C.J."/>
            <person name="Hudson G.A."/>
            <person name="Mitchell D.A."/>
        </authorList>
    </citation>
    <scope>NUCLEOTIDE SEQUENCE [LARGE SCALE GENOMIC DNA]</scope>
    <source>
        <strain evidence="2 3">ATCC 21389</strain>
    </source>
</reference>
<evidence type="ECO:0000313" key="3">
    <source>
        <dbReference type="Proteomes" id="UP000248039"/>
    </source>
</evidence>
<dbReference type="CDD" id="cd01745">
    <property type="entry name" value="GATase1_2"/>
    <property type="match status" value="1"/>
</dbReference>
<dbReference type="PANTHER" id="PTHR43235:SF1">
    <property type="entry name" value="GLUTAMINE AMIDOTRANSFERASE PB2B2.05-RELATED"/>
    <property type="match status" value="1"/>
</dbReference>
<protein>
    <submittedName>
        <fullName evidence="2">Gamma-glutamyl-gamma-aminobutyrate hydrolase</fullName>
    </submittedName>
</protein>
<dbReference type="InterPro" id="IPR029062">
    <property type="entry name" value="Class_I_gatase-like"/>
</dbReference>
<dbReference type="AlphaFoldDB" id="A0A2V4N7F9"/>
<dbReference type="GO" id="GO:0033969">
    <property type="term" value="F:gamma-glutamyl-gamma-aminobutyrate hydrolase activity"/>
    <property type="evidence" value="ECO:0007669"/>
    <property type="project" value="TreeGrafter"/>
</dbReference>
<feature type="region of interest" description="Disordered" evidence="1">
    <location>
        <begin position="80"/>
        <end position="103"/>
    </location>
</feature>
<dbReference type="PROSITE" id="PS51273">
    <property type="entry name" value="GATASE_TYPE_1"/>
    <property type="match status" value="1"/>
</dbReference>
<proteinExistence type="predicted"/>
<dbReference type="Gene3D" id="3.40.50.880">
    <property type="match status" value="1"/>
</dbReference>
<dbReference type="Pfam" id="PF07722">
    <property type="entry name" value="Peptidase_C26"/>
    <property type="match status" value="1"/>
</dbReference>
<evidence type="ECO:0000256" key="1">
    <source>
        <dbReference type="SAM" id="MobiDB-lite"/>
    </source>
</evidence>
<accession>A0A2V4N7F9</accession>
<comment type="caution">
    <text evidence="2">The sequence shown here is derived from an EMBL/GenBank/DDBJ whole genome shotgun (WGS) entry which is preliminary data.</text>
</comment>
<dbReference type="GO" id="GO:0006598">
    <property type="term" value="P:polyamine catabolic process"/>
    <property type="evidence" value="ECO:0007669"/>
    <property type="project" value="TreeGrafter"/>
</dbReference>
<gene>
    <name evidence="2" type="ORF">C7C46_31565</name>
</gene>
<dbReference type="InterPro" id="IPR044668">
    <property type="entry name" value="PuuD-like"/>
</dbReference>
<dbReference type="EMBL" id="PYBW01000181">
    <property type="protein sequence ID" value="PYC66288.1"/>
    <property type="molecule type" value="Genomic_DNA"/>
</dbReference>
<evidence type="ECO:0000313" key="2">
    <source>
        <dbReference type="EMBL" id="PYC66288.1"/>
    </source>
</evidence>
<dbReference type="PANTHER" id="PTHR43235">
    <property type="entry name" value="GLUTAMINE AMIDOTRANSFERASE PB2B2.05-RELATED"/>
    <property type="match status" value="1"/>
</dbReference>
<dbReference type="Proteomes" id="UP000248039">
    <property type="component" value="Unassembled WGS sequence"/>
</dbReference>
<keyword evidence="2" id="KW-0378">Hydrolase</keyword>
<dbReference type="InterPro" id="IPR011697">
    <property type="entry name" value="Peptidase_C26"/>
</dbReference>
<name>A0A2V4N7F9_9ACTN</name>